<evidence type="ECO:0000313" key="8">
    <source>
        <dbReference type="Proteomes" id="UP000321291"/>
    </source>
</evidence>
<dbReference type="AlphaFoldDB" id="A0A5B8VS41"/>
<reference evidence="7 8" key="1">
    <citation type="journal article" date="2017" name="Int. J. Syst. Evol. Microbiol.">
        <title>Arachidicoccus ginsenosidivorans sp. nov., with ginsenoside-converting activity isolated from ginseng cultivating soil.</title>
        <authorList>
            <person name="Siddiqi M.Z."/>
            <person name="Aslam Z."/>
            <person name="Im W.T."/>
        </authorList>
    </citation>
    <scope>NUCLEOTIDE SEQUENCE [LARGE SCALE GENOMIC DNA]</scope>
    <source>
        <strain evidence="7 8">Gsoil 809</strain>
    </source>
</reference>
<feature type="domain" description="RNA polymerase sigma-70 region 2" evidence="5">
    <location>
        <begin position="25"/>
        <end position="91"/>
    </location>
</feature>
<dbReference type="KEGG" id="agi:FSB73_20630"/>
<evidence type="ECO:0000256" key="1">
    <source>
        <dbReference type="ARBA" id="ARBA00010641"/>
    </source>
</evidence>
<dbReference type="Gene3D" id="1.10.10.10">
    <property type="entry name" value="Winged helix-like DNA-binding domain superfamily/Winged helix DNA-binding domain"/>
    <property type="match status" value="1"/>
</dbReference>
<dbReference type="GO" id="GO:0003677">
    <property type="term" value="F:DNA binding"/>
    <property type="evidence" value="ECO:0007669"/>
    <property type="project" value="InterPro"/>
</dbReference>
<dbReference type="NCBIfam" id="TIGR02937">
    <property type="entry name" value="sigma70-ECF"/>
    <property type="match status" value="1"/>
</dbReference>
<keyword evidence="8" id="KW-1185">Reference proteome</keyword>
<dbReference type="PANTHER" id="PTHR43133">
    <property type="entry name" value="RNA POLYMERASE ECF-TYPE SIGMA FACTO"/>
    <property type="match status" value="1"/>
</dbReference>
<keyword evidence="2" id="KW-0805">Transcription regulation</keyword>
<name>A0A5B8VS41_9BACT</name>
<dbReference type="SUPFAM" id="SSF88659">
    <property type="entry name" value="Sigma3 and sigma4 domains of RNA polymerase sigma factors"/>
    <property type="match status" value="1"/>
</dbReference>
<accession>A0A5B8VS41</accession>
<evidence type="ECO:0000256" key="4">
    <source>
        <dbReference type="ARBA" id="ARBA00023163"/>
    </source>
</evidence>
<dbReference type="InterPro" id="IPR013325">
    <property type="entry name" value="RNA_pol_sigma_r2"/>
</dbReference>
<dbReference type="GO" id="GO:0016987">
    <property type="term" value="F:sigma factor activity"/>
    <property type="evidence" value="ECO:0007669"/>
    <property type="project" value="UniProtKB-KW"/>
</dbReference>
<keyword evidence="3" id="KW-0731">Sigma factor</keyword>
<dbReference type="GO" id="GO:0006352">
    <property type="term" value="P:DNA-templated transcription initiation"/>
    <property type="evidence" value="ECO:0007669"/>
    <property type="project" value="InterPro"/>
</dbReference>
<dbReference type="NCBIfam" id="TIGR02985">
    <property type="entry name" value="Sig70_bacteroi1"/>
    <property type="match status" value="1"/>
</dbReference>
<dbReference type="InterPro" id="IPR036388">
    <property type="entry name" value="WH-like_DNA-bd_sf"/>
</dbReference>
<dbReference type="PANTHER" id="PTHR43133:SF46">
    <property type="entry name" value="RNA POLYMERASE SIGMA-70 FACTOR ECF SUBFAMILY"/>
    <property type="match status" value="1"/>
</dbReference>
<organism evidence="7 8">
    <name type="scientific">Arachidicoccus ginsenosidivorans</name>
    <dbReference type="NCBI Taxonomy" id="496057"/>
    <lineage>
        <taxon>Bacteria</taxon>
        <taxon>Pseudomonadati</taxon>
        <taxon>Bacteroidota</taxon>
        <taxon>Chitinophagia</taxon>
        <taxon>Chitinophagales</taxon>
        <taxon>Chitinophagaceae</taxon>
        <taxon>Arachidicoccus</taxon>
    </lineage>
</organism>
<dbReference type="InterPro" id="IPR014284">
    <property type="entry name" value="RNA_pol_sigma-70_dom"/>
</dbReference>
<dbReference type="Gene3D" id="1.10.1740.10">
    <property type="match status" value="1"/>
</dbReference>
<proteinExistence type="inferred from homology"/>
<keyword evidence="4" id="KW-0804">Transcription</keyword>
<protein>
    <submittedName>
        <fullName evidence="7">RNA polymerase sigma-70 factor</fullName>
    </submittedName>
</protein>
<dbReference type="SUPFAM" id="SSF88946">
    <property type="entry name" value="Sigma2 domain of RNA polymerase sigma factors"/>
    <property type="match status" value="1"/>
</dbReference>
<dbReference type="InterPro" id="IPR013324">
    <property type="entry name" value="RNA_pol_sigma_r3/r4-like"/>
</dbReference>
<dbReference type="Pfam" id="PF08281">
    <property type="entry name" value="Sigma70_r4_2"/>
    <property type="match status" value="1"/>
</dbReference>
<dbReference type="InterPro" id="IPR013249">
    <property type="entry name" value="RNA_pol_sigma70_r4_t2"/>
</dbReference>
<dbReference type="InterPro" id="IPR039425">
    <property type="entry name" value="RNA_pol_sigma-70-like"/>
</dbReference>
<feature type="domain" description="RNA polymerase sigma factor 70 region 4 type 2" evidence="6">
    <location>
        <begin position="123"/>
        <end position="175"/>
    </location>
</feature>
<dbReference type="InterPro" id="IPR007627">
    <property type="entry name" value="RNA_pol_sigma70_r2"/>
</dbReference>
<comment type="similarity">
    <text evidence="1">Belongs to the sigma-70 factor family. ECF subfamily.</text>
</comment>
<evidence type="ECO:0000256" key="3">
    <source>
        <dbReference type="ARBA" id="ARBA00023082"/>
    </source>
</evidence>
<dbReference type="OrthoDB" id="655312at2"/>
<gene>
    <name evidence="7" type="ORF">FSB73_20630</name>
</gene>
<evidence type="ECO:0000313" key="7">
    <source>
        <dbReference type="EMBL" id="QEC73712.1"/>
    </source>
</evidence>
<dbReference type="RefSeq" id="WP_146786631.1">
    <property type="nucleotide sequence ID" value="NZ_CP042434.1"/>
</dbReference>
<dbReference type="Pfam" id="PF04542">
    <property type="entry name" value="Sigma70_r2"/>
    <property type="match status" value="1"/>
</dbReference>
<dbReference type="InterPro" id="IPR014327">
    <property type="entry name" value="RNA_pol_sigma70_bacteroid"/>
</dbReference>
<dbReference type="Proteomes" id="UP000321291">
    <property type="component" value="Chromosome"/>
</dbReference>
<evidence type="ECO:0000259" key="6">
    <source>
        <dbReference type="Pfam" id="PF08281"/>
    </source>
</evidence>
<dbReference type="EMBL" id="CP042434">
    <property type="protein sequence ID" value="QEC73712.1"/>
    <property type="molecule type" value="Genomic_DNA"/>
</dbReference>
<sequence length="184" mass="22001">MQQKASGTDLQINSEDVLEQLFNELFREYEHRLYLFAFKMLKSDAVAKDVIQDVFLKLWMIRYRLSEIENINSFLHRLVENRVIDYLRTAAKDQRKKDQLWQNMLQANNLNQEELLIKKEFHQIIQQAIEQLPPQRKAIYILSKTEGRRRNEVASLLHISPHTVRNQLVKAMEHIVSFVKRQVD</sequence>
<evidence type="ECO:0000256" key="2">
    <source>
        <dbReference type="ARBA" id="ARBA00023015"/>
    </source>
</evidence>
<evidence type="ECO:0000259" key="5">
    <source>
        <dbReference type="Pfam" id="PF04542"/>
    </source>
</evidence>